<reference evidence="1 2" key="1">
    <citation type="submission" date="2020-01" db="EMBL/GenBank/DDBJ databases">
        <authorList>
            <person name="Gupta K D."/>
        </authorList>
    </citation>
    <scope>NUCLEOTIDE SEQUENCE [LARGE SCALE GENOMIC DNA]</scope>
</reference>
<protein>
    <submittedName>
        <fullName evidence="1">Uncharacterized protein</fullName>
    </submittedName>
</protein>
<gene>
    <name evidence="1" type="ORF">AAE3_LOCUS7997</name>
</gene>
<dbReference type="EMBL" id="CACVBS010000050">
    <property type="protein sequence ID" value="CAA7265675.1"/>
    <property type="molecule type" value="Genomic_DNA"/>
</dbReference>
<organism evidence="1 2">
    <name type="scientific">Cyclocybe aegerita</name>
    <name type="common">Black poplar mushroom</name>
    <name type="synonym">Agrocybe aegerita</name>
    <dbReference type="NCBI Taxonomy" id="1973307"/>
    <lineage>
        <taxon>Eukaryota</taxon>
        <taxon>Fungi</taxon>
        <taxon>Dikarya</taxon>
        <taxon>Basidiomycota</taxon>
        <taxon>Agaricomycotina</taxon>
        <taxon>Agaricomycetes</taxon>
        <taxon>Agaricomycetidae</taxon>
        <taxon>Agaricales</taxon>
        <taxon>Agaricineae</taxon>
        <taxon>Bolbitiaceae</taxon>
        <taxon>Cyclocybe</taxon>
    </lineage>
</organism>
<name>A0A8S0W0S2_CYCAE</name>
<evidence type="ECO:0000313" key="2">
    <source>
        <dbReference type="Proteomes" id="UP000467700"/>
    </source>
</evidence>
<dbReference type="Proteomes" id="UP000467700">
    <property type="component" value="Unassembled WGS sequence"/>
</dbReference>
<comment type="caution">
    <text evidence="1">The sequence shown here is derived from an EMBL/GenBank/DDBJ whole genome shotgun (WGS) entry which is preliminary data.</text>
</comment>
<proteinExistence type="predicted"/>
<dbReference type="AlphaFoldDB" id="A0A8S0W0S2"/>
<evidence type="ECO:0000313" key="1">
    <source>
        <dbReference type="EMBL" id="CAA7265675.1"/>
    </source>
</evidence>
<sequence>MFDPRSDKNQEEYIYVFLKTWDAIPAATKSIKLTDRLHSITIDIMNLDTKCTPSGASTAILGGNKGRKSRQESKDFSVASIRSSTTTFENSEFAKRLSKLIVPSPPAGRTSHVRHVSLAITAEQLLKSTADKRSTGSANNIPPFSWIAYFFSQVPTGLATHIEEVSVDIHLENPHGPPEISSSILDAGTRLELSASILDAIMHDTECRGLWRAWDAELALANTAGRWKKLNLVKITICGLPTEAVVSNVKARCDMSLRGGSLLPMLIERGVVDVDYLHD</sequence>
<accession>A0A8S0W0S2</accession>
<dbReference type="OrthoDB" id="10302867at2759"/>
<keyword evidence="2" id="KW-1185">Reference proteome</keyword>